<evidence type="ECO:0000259" key="19">
    <source>
        <dbReference type="PROSITE" id="PS51192"/>
    </source>
</evidence>
<evidence type="ECO:0000256" key="12">
    <source>
        <dbReference type="ARBA" id="ARBA00023172"/>
    </source>
</evidence>
<dbReference type="SUPFAM" id="SSF47819">
    <property type="entry name" value="HRDC-like"/>
    <property type="match status" value="1"/>
</dbReference>
<evidence type="ECO:0000259" key="18">
    <source>
        <dbReference type="PROSITE" id="PS50967"/>
    </source>
</evidence>
<keyword evidence="12" id="KW-0233">DNA recombination</keyword>
<dbReference type="Pfam" id="PF16124">
    <property type="entry name" value="RecQ_Zn_bind"/>
    <property type="match status" value="1"/>
</dbReference>
<dbReference type="GO" id="GO:0009432">
    <property type="term" value="P:SOS response"/>
    <property type="evidence" value="ECO:0007669"/>
    <property type="project" value="UniProtKB-UniRule"/>
</dbReference>
<dbReference type="GO" id="GO:0006260">
    <property type="term" value="P:DNA replication"/>
    <property type="evidence" value="ECO:0007669"/>
    <property type="project" value="InterPro"/>
</dbReference>
<evidence type="ECO:0000313" key="22">
    <source>
        <dbReference type="Proteomes" id="UP000027590"/>
    </source>
</evidence>
<dbReference type="GO" id="GO:0043590">
    <property type="term" value="C:bacterial nucleoid"/>
    <property type="evidence" value="ECO:0007669"/>
    <property type="project" value="TreeGrafter"/>
</dbReference>
<evidence type="ECO:0000256" key="13">
    <source>
        <dbReference type="ARBA" id="ARBA00023204"/>
    </source>
</evidence>
<dbReference type="Pfam" id="PF09382">
    <property type="entry name" value="RQC"/>
    <property type="match status" value="1"/>
</dbReference>
<dbReference type="PROSITE" id="PS51192">
    <property type="entry name" value="HELICASE_ATP_BIND_1"/>
    <property type="match status" value="1"/>
</dbReference>
<dbReference type="InterPro" id="IPR002121">
    <property type="entry name" value="HRDC_dom"/>
</dbReference>
<dbReference type="SUPFAM" id="SSF52540">
    <property type="entry name" value="P-loop containing nucleoside triphosphate hydrolases"/>
    <property type="match status" value="1"/>
</dbReference>
<evidence type="ECO:0000256" key="6">
    <source>
        <dbReference type="ARBA" id="ARBA00022763"/>
    </source>
</evidence>
<evidence type="ECO:0000256" key="8">
    <source>
        <dbReference type="ARBA" id="ARBA00022806"/>
    </source>
</evidence>
<dbReference type="InterPro" id="IPR018982">
    <property type="entry name" value="RQC_domain"/>
</dbReference>
<evidence type="ECO:0000256" key="15">
    <source>
        <dbReference type="ARBA" id="ARBA00034617"/>
    </source>
</evidence>
<evidence type="ECO:0000256" key="3">
    <source>
        <dbReference type="ARBA" id="ARBA00005446"/>
    </source>
</evidence>
<dbReference type="Pfam" id="PF00270">
    <property type="entry name" value="DEAD"/>
    <property type="match status" value="1"/>
</dbReference>
<dbReference type="AlphaFoldDB" id="A0A7U7G691"/>
<feature type="domain" description="HRDC" evidence="18">
    <location>
        <begin position="555"/>
        <end position="629"/>
    </location>
</feature>
<dbReference type="Proteomes" id="UP000027590">
    <property type="component" value="Unassembled WGS sequence"/>
</dbReference>
<dbReference type="PROSITE" id="PS51194">
    <property type="entry name" value="HELICASE_CTER"/>
    <property type="match status" value="1"/>
</dbReference>
<dbReference type="SMART" id="SM00487">
    <property type="entry name" value="DEXDc"/>
    <property type="match status" value="1"/>
</dbReference>
<organism evidence="21 22">
    <name type="scientific">Parasaccharibacter apium</name>
    <dbReference type="NCBI Taxonomy" id="1510841"/>
    <lineage>
        <taxon>Bacteria</taxon>
        <taxon>Pseudomonadati</taxon>
        <taxon>Pseudomonadota</taxon>
        <taxon>Alphaproteobacteria</taxon>
        <taxon>Acetobacterales</taxon>
        <taxon>Acetobacteraceae</taxon>
        <taxon>Parasaccharibacter</taxon>
    </lineage>
</organism>
<dbReference type="GO" id="GO:0030894">
    <property type="term" value="C:replisome"/>
    <property type="evidence" value="ECO:0007669"/>
    <property type="project" value="TreeGrafter"/>
</dbReference>
<keyword evidence="13" id="KW-0234">DNA repair</keyword>
<dbReference type="GO" id="GO:0005524">
    <property type="term" value="F:ATP binding"/>
    <property type="evidence" value="ECO:0007669"/>
    <property type="project" value="UniProtKB-KW"/>
</dbReference>
<dbReference type="GO" id="GO:0003677">
    <property type="term" value="F:DNA binding"/>
    <property type="evidence" value="ECO:0007669"/>
    <property type="project" value="UniProtKB-KW"/>
</dbReference>
<evidence type="ECO:0000256" key="11">
    <source>
        <dbReference type="ARBA" id="ARBA00023125"/>
    </source>
</evidence>
<dbReference type="InterPro" id="IPR032284">
    <property type="entry name" value="RecQ_Zn-bd"/>
</dbReference>
<feature type="region of interest" description="Disordered" evidence="17">
    <location>
        <begin position="533"/>
        <end position="554"/>
    </location>
</feature>
<dbReference type="GO" id="GO:0046872">
    <property type="term" value="F:metal ion binding"/>
    <property type="evidence" value="ECO:0007669"/>
    <property type="project" value="UniProtKB-KW"/>
</dbReference>
<comment type="similarity">
    <text evidence="3">Belongs to the helicase family. RecQ subfamily.</text>
</comment>
<keyword evidence="5" id="KW-0547">Nucleotide-binding</keyword>
<dbReference type="Gene3D" id="3.40.50.300">
    <property type="entry name" value="P-loop containing nucleotide triphosphate hydrolases"/>
    <property type="match status" value="2"/>
</dbReference>
<dbReference type="InterPro" id="IPR036388">
    <property type="entry name" value="WH-like_DNA-bd_sf"/>
</dbReference>
<dbReference type="InterPro" id="IPR014001">
    <property type="entry name" value="Helicase_ATP-bd"/>
</dbReference>
<dbReference type="CDD" id="cd17920">
    <property type="entry name" value="DEXHc_RecQ"/>
    <property type="match status" value="1"/>
</dbReference>
<dbReference type="SMART" id="SM00341">
    <property type="entry name" value="HRDC"/>
    <property type="match status" value="1"/>
</dbReference>
<comment type="cofactor">
    <cofactor evidence="1">
        <name>Mg(2+)</name>
        <dbReference type="ChEBI" id="CHEBI:18420"/>
    </cofactor>
</comment>
<dbReference type="PROSITE" id="PS50967">
    <property type="entry name" value="HRDC"/>
    <property type="match status" value="1"/>
</dbReference>
<dbReference type="InterPro" id="IPR006293">
    <property type="entry name" value="DNA_helicase_ATP-dep_RecQ_bac"/>
</dbReference>
<dbReference type="PANTHER" id="PTHR13710">
    <property type="entry name" value="DNA HELICASE RECQ FAMILY MEMBER"/>
    <property type="match status" value="1"/>
</dbReference>
<name>A0A7U7G691_9PROT</name>
<dbReference type="InterPro" id="IPR036390">
    <property type="entry name" value="WH_DNA-bd_sf"/>
</dbReference>
<evidence type="ECO:0000256" key="14">
    <source>
        <dbReference type="ARBA" id="ARBA00023235"/>
    </source>
</evidence>
<dbReference type="SMART" id="SM00490">
    <property type="entry name" value="HELICc"/>
    <property type="match status" value="1"/>
</dbReference>
<proteinExistence type="inferred from homology"/>
<dbReference type="NCBIfam" id="TIGR00614">
    <property type="entry name" value="recQ_fam"/>
    <property type="match status" value="1"/>
</dbReference>
<keyword evidence="6" id="KW-0227">DNA damage</keyword>
<evidence type="ECO:0000256" key="5">
    <source>
        <dbReference type="ARBA" id="ARBA00022741"/>
    </source>
</evidence>
<evidence type="ECO:0000256" key="17">
    <source>
        <dbReference type="SAM" id="MobiDB-lite"/>
    </source>
</evidence>
<dbReference type="InterPro" id="IPR001650">
    <property type="entry name" value="Helicase_C-like"/>
</dbReference>
<dbReference type="GO" id="GO:0006310">
    <property type="term" value="P:DNA recombination"/>
    <property type="evidence" value="ECO:0007669"/>
    <property type="project" value="UniProtKB-UniRule"/>
</dbReference>
<dbReference type="GO" id="GO:0043138">
    <property type="term" value="F:3'-5' DNA helicase activity"/>
    <property type="evidence" value="ECO:0007669"/>
    <property type="project" value="UniProtKB-EC"/>
</dbReference>
<keyword evidence="14" id="KW-0413">Isomerase</keyword>
<evidence type="ECO:0000259" key="20">
    <source>
        <dbReference type="PROSITE" id="PS51194"/>
    </source>
</evidence>
<sequence length="629" mass="70186">MIQEHGQHDGEPCEGIGNPIDRFPRHVGETPEAVLHRVFGFESFRGLQESAVQAVMKGEDVLVLMPTGGGKSLCYQVPALCRKGVGLVISPLIALMEDQVAGLRQLGVRASALHSEMEYQDQQTVREDLLCDQLDLLYISPERLLTPYSLNLLRRCSLSLIAIDEAHCVSAWGHDFRPEYRELANLKQLFPRVPRIALTATADPRTRSDMLAALDMPQAHILMGSFHRSNLFLQAQPKHSETRQVLDALDRHMGQGAAIVYCGSRKKTETLARQLREKGHTAFAFHAGMSPADKKNVLLRFRSGEPMIVAATIAFGMGIDRPDVRTVIHLDMPTSPEGYYQQIGRAGRDGEPSHTLLLYSGEGVARARYWLEEAQVPEAEKRAMQGRLESMISLTETTGCRTQAILACFGETLHEPCGHCDNCLHPPSTFDATEAAQKVLSTIYRTGERFGAVQLIAVLKGKMTEAVERHALQHLSVFGIGKDRTDVWWRMVIRQLIARGAIGMVGDHGGLGLKRETARPILRGEVSVSLREDATSRHMASMGDTPRNDPNEGLSDEEYRHFLALKMWRREEAYQQEIPPYIIFRDATLREIIRARPTNRQELGDIRGVGQSKIERYGDAVLAILQEAP</sequence>
<dbReference type="InterPro" id="IPR027417">
    <property type="entry name" value="P-loop_NTPase"/>
</dbReference>
<feature type="domain" description="Helicase ATP-binding" evidence="19">
    <location>
        <begin position="52"/>
        <end position="220"/>
    </location>
</feature>
<accession>A0A7U7G691</accession>
<dbReference type="GO" id="GO:0016787">
    <property type="term" value="F:hydrolase activity"/>
    <property type="evidence" value="ECO:0007669"/>
    <property type="project" value="UniProtKB-KW"/>
</dbReference>
<reference evidence="21 22" key="1">
    <citation type="journal article" date="2014" name="Genome Biol. Evol.">
        <title>Acetic acid bacteria genomes reveal functional traits for adaptation to life in insect guts.</title>
        <authorList>
            <person name="Chouaia B."/>
            <person name="Gaiarsa S."/>
            <person name="Crotti E."/>
            <person name="Comandatore F."/>
            <person name="Degli Esposti M."/>
            <person name="Ricci I."/>
            <person name="Alma A."/>
            <person name="Favia G."/>
            <person name="Bandi C."/>
            <person name="Daffonchio D."/>
        </authorList>
    </citation>
    <scope>NUCLEOTIDE SEQUENCE [LARGE SCALE GENOMIC DNA]</scope>
    <source>
        <strain evidence="22">AM169</strain>
    </source>
</reference>
<dbReference type="Pfam" id="PF00271">
    <property type="entry name" value="Helicase_C"/>
    <property type="match status" value="1"/>
</dbReference>
<dbReference type="FunFam" id="3.40.50.300:FF:000296">
    <property type="entry name" value="ATP-dependent DNA helicase RecQ"/>
    <property type="match status" value="1"/>
</dbReference>
<evidence type="ECO:0000256" key="10">
    <source>
        <dbReference type="ARBA" id="ARBA00022840"/>
    </source>
</evidence>
<protein>
    <recommendedName>
        <fullName evidence="16">DNA helicase RecQ</fullName>
        <ecNumber evidence="16">5.6.2.4</ecNumber>
    </recommendedName>
</protein>
<feature type="region of interest" description="Disordered" evidence="17">
    <location>
        <begin position="1"/>
        <end position="22"/>
    </location>
</feature>
<dbReference type="InterPro" id="IPR011545">
    <property type="entry name" value="DEAD/DEAH_box_helicase_dom"/>
</dbReference>
<comment type="cofactor">
    <cofactor evidence="2">
        <name>Zn(2+)</name>
        <dbReference type="ChEBI" id="CHEBI:29105"/>
    </cofactor>
</comment>
<keyword evidence="9" id="KW-0862">Zinc</keyword>
<dbReference type="NCBIfam" id="TIGR01389">
    <property type="entry name" value="recQ"/>
    <property type="match status" value="1"/>
</dbReference>
<dbReference type="SUPFAM" id="SSF46785">
    <property type="entry name" value="Winged helix' DNA-binding domain"/>
    <property type="match status" value="1"/>
</dbReference>
<comment type="caution">
    <text evidence="21">The sequence shown here is derived from an EMBL/GenBank/DDBJ whole genome shotgun (WGS) entry which is preliminary data.</text>
</comment>
<keyword evidence="7" id="KW-0378">Hydrolase</keyword>
<dbReference type="Pfam" id="PF00570">
    <property type="entry name" value="HRDC"/>
    <property type="match status" value="1"/>
</dbReference>
<evidence type="ECO:0000256" key="1">
    <source>
        <dbReference type="ARBA" id="ARBA00001946"/>
    </source>
</evidence>
<keyword evidence="8 21" id="KW-0347">Helicase</keyword>
<dbReference type="InterPro" id="IPR004589">
    <property type="entry name" value="DNA_helicase_ATP-dep_RecQ"/>
</dbReference>
<dbReference type="InterPro" id="IPR044876">
    <property type="entry name" value="HRDC_dom_sf"/>
</dbReference>
<evidence type="ECO:0000313" key="21">
    <source>
        <dbReference type="EMBL" id="CDG33869.1"/>
    </source>
</evidence>
<evidence type="ECO:0000256" key="2">
    <source>
        <dbReference type="ARBA" id="ARBA00001947"/>
    </source>
</evidence>
<dbReference type="InterPro" id="IPR010997">
    <property type="entry name" value="HRDC-like_sf"/>
</dbReference>
<reference evidence="21 22" key="2">
    <citation type="journal article" date="2014" name="PLoS ONE">
        <title>Evolution of mitochondria reconstructed from the energy metabolism of living bacteria.</title>
        <authorList>
            <person name="Degli Esposti M."/>
            <person name="Chouaia B."/>
            <person name="Comandatore F."/>
            <person name="Crotti E."/>
            <person name="Sassera D."/>
            <person name="Lievens P.M."/>
            <person name="Daffonchio D."/>
            <person name="Bandi C."/>
        </authorList>
    </citation>
    <scope>NUCLEOTIDE SEQUENCE [LARGE SCALE GENOMIC DNA]</scope>
    <source>
        <strain evidence="22">AM169</strain>
    </source>
</reference>
<dbReference type="SMART" id="SM00956">
    <property type="entry name" value="RQC"/>
    <property type="match status" value="1"/>
</dbReference>
<dbReference type="PANTHER" id="PTHR13710:SF105">
    <property type="entry name" value="ATP-DEPENDENT DNA HELICASE Q1"/>
    <property type="match status" value="1"/>
</dbReference>
<evidence type="ECO:0000256" key="9">
    <source>
        <dbReference type="ARBA" id="ARBA00022833"/>
    </source>
</evidence>
<keyword evidence="11" id="KW-0238">DNA-binding</keyword>
<evidence type="ECO:0000256" key="4">
    <source>
        <dbReference type="ARBA" id="ARBA00022723"/>
    </source>
</evidence>
<feature type="domain" description="Helicase C-terminal" evidence="20">
    <location>
        <begin position="244"/>
        <end position="392"/>
    </location>
</feature>
<dbReference type="EMBL" id="CBLY010000006">
    <property type="protein sequence ID" value="CDG33869.1"/>
    <property type="molecule type" value="Genomic_DNA"/>
</dbReference>
<comment type="catalytic activity">
    <reaction evidence="15">
        <text>Couples ATP hydrolysis with the unwinding of duplex DNA by translocating in the 3'-5' direction.</text>
        <dbReference type="EC" id="5.6.2.4"/>
    </reaction>
</comment>
<keyword evidence="10" id="KW-0067">ATP-binding</keyword>
<keyword evidence="4" id="KW-0479">Metal-binding</keyword>
<dbReference type="EC" id="5.6.2.4" evidence="16"/>
<dbReference type="Gene3D" id="1.10.150.80">
    <property type="entry name" value="HRDC domain"/>
    <property type="match status" value="1"/>
</dbReference>
<evidence type="ECO:0000256" key="16">
    <source>
        <dbReference type="NCBIfam" id="TIGR01389"/>
    </source>
</evidence>
<dbReference type="GO" id="GO:0006281">
    <property type="term" value="P:DNA repair"/>
    <property type="evidence" value="ECO:0007669"/>
    <property type="project" value="UniProtKB-KW"/>
</dbReference>
<feature type="compositionally biased region" description="Basic and acidic residues" evidence="17">
    <location>
        <begin position="1"/>
        <end position="11"/>
    </location>
</feature>
<dbReference type="GO" id="GO:0009378">
    <property type="term" value="F:four-way junction helicase activity"/>
    <property type="evidence" value="ECO:0007669"/>
    <property type="project" value="TreeGrafter"/>
</dbReference>
<dbReference type="Gene3D" id="1.10.10.10">
    <property type="entry name" value="Winged helix-like DNA-binding domain superfamily/Winged helix DNA-binding domain"/>
    <property type="match status" value="1"/>
</dbReference>
<dbReference type="GO" id="GO:0005737">
    <property type="term" value="C:cytoplasm"/>
    <property type="evidence" value="ECO:0007669"/>
    <property type="project" value="TreeGrafter"/>
</dbReference>
<gene>
    <name evidence="21" type="ORF">SACS_1131</name>
</gene>
<evidence type="ECO:0000256" key="7">
    <source>
        <dbReference type="ARBA" id="ARBA00022801"/>
    </source>
</evidence>